<evidence type="ECO:0000313" key="2">
    <source>
        <dbReference type="EMBL" id="SPF31031.1"/>
    </source>
</evidence>
<name>A0A2R8AFM5_9RHOB</name>
<keyword evidence="3" id="KW-1185">Reference proteome</keyword>
<evidence type="ECO:0000256" key="1">
    <source>
        <dbReference type="SAM" id="MobiDB-lite"/>
    </source>
</evidence>
<sequence>MDAAFLVPLLAMMTLLAGCAWALWSKEAVQSRMDDPNARKSTMAADKSSTGTPADV</sequence>
<proteinExistence type="predicted"/>
<protein>
    <submittedName>
        <fullName evidence="2">Uncharacterized protein</fullName>
    </submittedName>
</protein>
<reference evidence="2 3" key="1">
    <citation type="submission" date="2018-03" db="EMBL/GenBank/DDBJ databases">
        <authorList>
            <person name="Keele B.F."/>
        </authorList>
    </citation>
    <scope>NUCLEOTIDE SEQUENCE [LARGE SCALE GENOMIC DNA]</scope>
    <source>
        <strain evidence="2 3">CeCT 8812</strain>
    </source>
</reference>
<accession>A0A2R8AFM5</accession>
<evidence type="ECO:0000313" key="3">
    <source>
        <dbReference type="Proteomes" id="UP000244932"/>
    </source>
</evidence>
<dbReference type="AlphaFoldDB" id="A0A2R8AFM5"/>
<organism evidence="2 3">
    <name type="scientific">Pontivivens insulae</name>
    <dbReference type="NCBI Taxonomy" id="1639689"/>
    <lineage>
        <taxon>Bacteria</taxon>
        <taxon>Pseudomonadati</taxon>
        <taxon>Pseudomonadota</taxon>
        <taxon>Alphaproteobacteria</taxon>
        <taxon>Rhodobacterales</taxon>
        <taxon>Paracoccaceae</taxon>
        <taxon>Pontivivens</taxon>
    </lineage>
</organism>
<dbReference type="RefSeq" id="WP_162844990.1">
    <property type="nucleotide sequence ID" value="NZ_OMKW01000004.1"/>
</dbReference>
<dbReference type="Proteomes" id="UP000244932">
    <property type="component" value="Unassembled WGS sequence"/>
</dbReference>
<feature type="compositionally biased region" description="Polar residues" evidence="1">
    <location>
        <begin position="47"/>
        <end position="56"/>
    </location>
</feature>
<gene>
    <name evidence="2" type="ORF">POI8812_03381</name>
</gene>
<feature type="region of interest" description="Disordered" evidence="1">
    <location>
        <begin position="33"/>
        <end position="56"/>
    </location>
</feature>
<dbReference type="EMBL" id="OMKW01000004">
    <property type="protein sequence ID" value="SPF31031.1"/>
    <property type="molecule type" value="Genomic_DNA"/>
</dbReference>